<accession>A0A0P7ZTC2</accession>
<sequence length="206" mass="22245">MARYTNFFMTASPQQAISQALVSALEACNLNLVYQDPVCIVAKERPGQVSFAQLATVELLISPPTLENGGSKVDLVVKNEELPLRTQNHCREIFVQINQAIANANEQQTHPKADPKAEQKTVSEVALPEPPELIEPSGVESQSIEPQGFESEKTDAKGMGVQNIDAKDIDAKDIDAKDIDAKDIDAKDIGNHGISAQSAQAQGIEL</sequence>
<name>A0A0P7ZTC2_9CYAN</name>
<dbReference type="STRING" id="1666911.HLUCCA11_04745"/>
<dbReference type="Proteomes" id="UP000050465">
    <property type="component" value="Unassembled WGS sequence"/>
</dbReference>
<proteinExistence type="predicted"/>
<dbReference type="AlphaFoldDB" id="A0A0P7ZTC2"/>
<feature type="region of interest" description="Disordered" evidence="1">
    <location>
        <begin position="131"/>
        <end position="164"/>
    </location>
</feature>
<evidence type="ECO:0000256" key="1">
    <source>
        <dbReference type="SAM" id="MobiDB-lite"/>
    </source>
</evidence>
<evidence type="ECO:0000313" key="2">
    <source>
        <dbReference type="EMBL" id="KPQ36801.1"/>
    </source>
</evidence>
<comment type="caution">
    <text evidence="2">The sequence shown here is derived from an EMBL/GenBank/DDBJ whole genome shotgun (WGS) entry which is preliminary data.</text>
</comment>
<organism evidence="2 3">
    <name type="scientific">Phormidesmis priestleyi Ana</name>
    <dbReference type="NCBI Taxonomy" id="1666911"/>
    <lineage>
        <taxon>Bacteria</taxon>
        <taxon>Bacillati</taxon>
        <taxon>Cyanobacteriota</taxon>
        <taxon>Cyanophyceae</taxon>
        <taxon>Leptolyngbyales</taxon>
        <taxon>Leptolyngbyaceae</taxon>
        <taxon>Phormidesmis</taxon>
    </lineage>
</organism>
<gene>
    <name evidence="2" type="ORF">HLUCCA11_04745</name>
</gene>
<dbReference type="PATRIC" id="fig|1666911.3.peg.2959"/>
<evidence type="ECO:0000313" key="3">
    <source>
        <dbReference type="Proteomes" id="UP000050465"/>
    </source>
</evidence>
<dbReference type="EMBL" id="LJZR01000004">
    <property type="protein sequence ID" value="KPQ36801.1"/>
    <property type="molecule type" value="Genomic_DNA"/>
</dbReference>
<protein>
    <submittedName>
        <fullName evidence="2">Uncharacterized protein</fullName>
    </submittedName>
</protein>
<reference evidence="2 3" key="1">
    <citation type="submission" date="2015-09" db="EMBL/GenBank/DDBJ databases">
        <title>Identification and resolution of microdiversity through metagenomic sequencing of parallel consortia.</title>
        <authorList>
            <person name="Nelson W.C."/>
            <person name="Romine M.F."/>
            <person name="Lindemann S.R."/>
        </authorList>
    </citation>
    <scope>NUCLEOTIDE SEQUENCE [LARGE SCALE GENOMIC DNA]</scope>
    <source>
        <strain evidence="2">Ana</strain>
    </source>
</reference>